<feature type="domain" description="Cytochrome c" evidence="9">
    <location>
        <begin position="72"/>
        <end position="172"/>
    </location>
</feature>
<dbReference type="GO" id="GO:0005886">
    <property type="term" value="C:plasma membrane"/>
    <property type="evidence" value="ECO:0007669"/>
    <property type="project" value="UniProtKB-SubCell"/>
</dbReference>
<keyword evidence="5" id="KW-0479">Metal-binding</keyword>
<evidence type="ECO:0000313" key="10">
    <source>
        <dbReference type="EMBL" id="VAV98935.1"/>
    </source>
</evidence>
<dbReference type="InterPro" id="IPR002327">
    <property type="entry name" value="Cyt_c_1A/1B"/>
</dbReference>
<evidence type="ECO:0000259" key="9">
    <source>
        <dbReference type="PROSITE" id="PS51007"/>
    </source>
</evidence>
<dbReference type="Pfam" id="PF00034">
    <property type="entry name" value="Cytochrom_C"/>
    <property type="match status" value="1"/>
</dbReference>
<gene>
    <name evidence="10" type="ORF">MNBD_ALPHA02-1413</name>
</gene>
<evidence type="ECO:0000256" key="7">
    <source>
        <dbReference type="ARBA" id="ARBA00023004"/>
    </source>
</evidence>
<sequence>MNSFELNKVIMALLLTVLIVMGINGLAGVVFDHEEMASNAFPIEIAAAPAEDAAPEAAVEQGPTFGELLATASVEKGQKIFKKCKACHTTDNGGKNLVGPNLWNVVGRPKGSLDSYRYSDGMKSHGGDWTFEDLNVFLTKPGKFIAKTKMSFAGLKKPADRAAIIAYLRSLSDAPADLPAVAAPEAAE</sequence>
<dbReference type="PROSITE" id="PS51007">
    <property type="entry name" value="CYTC"/>
    <property type="match status" value="1"/>
</dbReference>
<keyword evidence="6" id="KW-0249">Electron transport</keyword>
<dbReference type="FunFam" id="1.10.760.10:FF:000026">
    <property type="entry name" value="Cytochrome C, membrane-bound"/>
    <property type="match status" value="1"/>
</dbReference>
<dbReference type="AlphaFoldDB" id="A0A3B0SVW6"/>
<evidence type="ECO:0000256" key="5">
    <source>
        <dbReference type="ARBA" id="ARBA00022723"/>
    </source>
</evidence>
<organism evidence="10">
    <name type="scientific">hydrothermal vent metagenome</name>
    <dbReference type="NCBI Taxonomy" id="652676"/>
    <lineage>
        <taxon>unclassified sequences</taxon>
        <taxon>metagenomes</taxon>
        <taxon>ecological metagenomes</taxon>
    </lineage>
</organism>
<dbReference type="GO" id="GO:0009055">
    <property type="term" value="F:electron transfer activity"/>
    <property type="evidence" value="ECO:0007669"/>
    <property type="project" value="InterPro"/>
</dbReference>
<dbReference type="InterPro" id="IPR009056">
    <property type="entry name" value="Cyt_c-like_dom"/>
</dbReference>
<protein>
    <submittedName>
        <fullName evidence="10">Cytochrome c2</fullName>
    </submittedName>
</protein>
<evidence type="ECO:0000256" key="2">
    <source>
        <dbReference type="ARBA" id="ARBA00022448"/>
    </source>
</evidence>
<name>A0A3B0SVW6_9ZZZZ</name>
<dbReference type="InterPro" id="IPR036909">
    <property type="entry name" value="Cyt_c-like_dom_sf"/>
</dbReference>
<dbReference type="GO" id="GO:0046872">
    <property type="term" value="F:metal ion binding"/>
    <property type="evidence" value="ECO:0007669"/>
    <property type="project" value="UniProtKB-KW"/>
</dbReference>
<keyword evidence="4" id="KW-0349">Heme</keyword>
<evidence type="ECO:0000256" key="3">
    <source>
        <dbReference type="ARBA" id="ARBA00022475"/>
    </source>
</evidence>
<dbReference type="PRINTS" id="PR00604">
    <property type="entry name" value="CYTCHRMECIAB"/>
</dbReference>
<evidence type="ECO:0000256" key="8">
    <source>
        <dbReference type="ARBA" id="ARBA00023136"/>
    </source>
</evidence>
<keyword evidence="2" id="KW-0813">Transport</keyword>
<dbReference type="SUPFAM" id="SSF46626">
    <property type="entry name" value="Cytochrome c"/>
    <property type="match status" value="1"/>
</dbReference>
<keyword evidence="7" id="KW-0408">Iron</keyword>
<evidence type="ECO:0000256" key="6">
    <source>
        <dbReference type="ARBA" id="ARBA00022982"/>
    </source>
</evidence>
<keyword evidence="3" id="KW-1003">Cell membrane</keyword>
<comment type="subcellular location">
    <subcellularLocation>
        <location evidence="1">Cell membrane</location>
    </subcellularLocation>
</comment>
<dbReference type="Gene3D" id="1.10.760.10">
    <property type="entry name" value="Cytochrome c-like domain"/>
    <property type="match status" value="1"/>
</dbReference>
<evidence type="ECO:0000256" key="1">
    <source>
        <dbReference type="ARBA" id="ARBA00004236"/>
    </source>
</evidence>
<reference evidence="10" key="1">
    <citation type="submission" date="2018-06" db="EMBL/GenBank/DDBJ databases">
        <authorList>
            <person name="Zhirakovskaya E."/>
        </authorList>
    </citation>
    <scope>NUCLEOTIDE SEQUENCE</scope>
</reference>
<evidence type="ECO:0000256" key="4">
    <source>
        <dbReference type="ARBA" id="ARBA00022617"/>
    </source>
</evidence>
<accession>A0A3B0SVW6</accession>
<dbReference type="EMBL" id="UOED01000132">
    <property type="protein sequence ID" value="VAV98935.1"/>
    <property type="molecule type" value="Genomic_DNA"/>
</dbReference>
<dbReference type="GO" id="GO:0020037">
    <property type="term" value="F:heme binding"/>
    <property type="evidence" value="ECO:0007669"/>
    <property type="project" value="InterPro"/>
</dbReference>
<proteinExistence type="predicted"/>
<dbReference type="PANTHER" id="PTHR11961">
    <property type="entry name" value="CYTOCHROME C"/>
    <property type="match status" value="1"/>
</dbReference>
<keyword evidence="8" id="KW-0472">Membrane</keyword>